<gene>
    <name evidence="2" type="ORF">TGEB3V08_LOCUS7647</name>
</gene>
<keyword evidence="1" id="KW-1133">Transmembrane helix</keyword>
<feature type="transmembrane region" description="Helical" evidence="1">
    <location>
        <begin position="58"/>
        <end position="80"/>
    </location>
</feature>
<evidence type="ECO:0000256" key="1">
    <source>
        <dbReference type="SAM" id="Phobius"/>
    </source>
</evidence>
<name>A0A7R9K4B4_TIMGE</name>
<keyword evidence="1" id="KW-0812">Transmembrane</keyword>
<reference evidence="2" key="1">
    <citation type="submission" date="2020-11" db="EMBL/GenBank/DDBJ databases">
        <authorList>
            <person name="Tran Van P."/>
        </authorList>
    </citation>
    <scope>NUCLEOTIDE SEQUENCE</scope>
</reference>
<sequence length="228" mass="25788">MKRRTQFTLYTATTGQRDRHCSVVKLVTSRMQDCCFFLSFPKNLFYSMRRLSFLHSNLLIFSASTFCEMLLSSLATVLSLPRISIISATPGPSCDKERGKCITTGRSPRKYSKHTVNSQINRALSNQEPIMKQPSNDIPLTTEYYEGLNQLRFILNTGYNILTSPHLVQNLLNSAPRITVSTDQASNNIRPKLKYNYCVAEYNGLTTGTLRQRMVTVSIPTTPTVTNQ</sequence>
<protein>
    <submittedName>
        <fullName evidence="2">Uncharacterized protein</fullName>
    </submittedName>
</protein>
<evidence type="ECO:0000313" key="2">
    <source>
        <dbReference type="EMBL" id="CAD7600528.1"/>
    </source>
</evidence>
<accession>A0A7R9K4B4</accession>
<organism evidence="2">
    <name type="scientific">Timema genevievae</name>
    <name type="common">Walking stick</name>
    <dbReference type="NCBI Taxonomy" id="629358"/>
    <lineage>
        <taxon>Eukaryota</taxon>
        <taxon>Metazoa</taxon>
        <taxon>Ecdysozoa</taxon>
        <taxon>Arthropoda</taxon>
        <taxon>Hexapoda</taxon>
        <taxon>Insecta</taxon>
        <taxon>Pterygota</taxon>
        <taxon>Neoptera</taxon>
        <taxon>Polyneoptera</taxon>
        <taxon>Phasmatodea</taxon>
        <taxon>Timematodea</taxon>
        <taxon>Timematoidea</taxon>
        <taxon>Timematidae</taxon>
        <taxon>Timema</taxon>
    </lineage>
</organism>
<proteinExistence type="predicted"/>
<dbReference type="EMBL" id="OE842543">
    <property type="protein sequence ID" value="CAD7600528.1"/>
    <property type="molecule type" value="Genomic_DNA"/>
</dbReference>
<dbReference type="AlphaFoldDB" id="A0A7R9K4B4"/>
<keyword evidence="1" id="KW-0472">Membrane</keyword>